<dbReference type="STRING" id="1045775.SAMN05216378_5664"/>
<keyword evidence="1" id="KW-0732">Signal</keyword>
<protein>
    <submittedName>
        <fullName evidence="3">S-layer homology domain-containing protein</fullName>
    </submittedName>
</protein>
<organism evidence="3 4">
    <name type="scientific">Paenibacillus catalpae</name>
    <dbReference type="NCBI Taxonomy" id="1045775"/>
    <lineage>
        <taxon>Bacteria</taxon>
        <taxon>Bacillati</taxon>
        <taxon>Bacillota</taxon>
        <taxon>Bacilli</taxon>
        <taxon>Bacillales</taxon>
        <taxon>Paenibacillaceae</taxon>
        <taxon>Paenibacillus</taxon>
    </lineage>
</organism>
<evidence type="ECO:0000313" key="3">
    <source>
        <dbReference type="EMBL" id="SFF24587.1"/>
    </source>
</evidence>
<dbReference type="Proteomes" id="UP000198855">
    <property type="component" value="Unassembled WGS sequence"/>
</dbReference>
<feature type="domain" description="SLH" evidence="2">
    <location>
        <begin position="87"/>
        <end position="149"/>
    </location>
</feature>
<reference evidence="4" key="1">
    <citation type="submission" date="2016-10" db="EMBL/GenBank/DDBJ databases">
        <authorList>
            <person name="Varghese N."/>
            <person name="Submissions S."/>
        </authorList>
    </citation>
    <scope>NUCLEOTIDE SEQUENCE [LARGE SCALE GENOMIC DNA]</scope>
    <source>
        <strain evidence="4">CGMCC 1.10784</strain>
    </source>
</reference>
<gene>
    <name evidence="3" type="ORF">SAMN05216378_5664</name>
</gene>
<keyword evidence="4" id="KW-1185">Reference proteome</keyword>
<dbReference type="PROSITE" id="PS51272">
    <property type="entry name" value="SLH"/>
    <property type="match status" value="2"/>
</dbReference>
<proteinExistence type="predicted"/>
<accession>A0A1I2H6H9</accession>
<dbReference type="AlphaFoldDB" id="A0A1I2H6H9"/>
<evidence type="ECO:0000259" key="2">
    <source>
        <dbReference type="PROSITE" id="PS51272"/>
    </source>
</evidence>
<dbReference type="InterPro" id="IPR001119">
    <property type="entry name" value="SLH_dom"/>
</dbReference>
<dbReference type="Pfam" id="PF00395">
    <property type="entry name" value="SLH"/>
    <property type="match status" value="2"/>
</dbReference>
<evidence type="ECO:0000256" key="1">
    <source>
        <dbReference type="SAM" id="SignalP"/>
    </source>
</evidence>
<evidence type="ECO:0000313" key="4">
    <source>
        <dbReference type="Proteomes" id="UP000198855"/>
    </source>
</evidence>
<feature type="signal peptide" evidence="1">
    <location>
        <begin position="1"/>
        <end position="24"/>
    </location>
</feature>
<dbReference type="EMBL" id="FOMT01000006">
    <property type="protein sequence ID" value="SFF24587.1"/>
    <property type="molecule type" value="Genomic_DNA"/>
</dbReference>
<sequence length="824" mass="85254">MKKSLISLALAGSMLSALAVPAFAATPSDVVGKPVQNAVEALTALGIINGYADGTFKPDNTITRAELAKIVITATGNASAANLMANTPPAFKDVKKGVWYTGYINAAAAKGFIQGYNGKFRPNDTIKFEEVTAILVRALGYKDKYLSGSWPYNVLLQADEVGLFSGVELAQGTNATRGVVAELTENALSENLVQYDADGNVSNVQAGTPKVDQYLINKLGTSATEVVKLSALTSDKKIAFVTGDVAVADNYFITGGKKLADLVGHSVSVLKNKDGKVIAITDAQAASNSITTTTNAAPATTTFERSTTASAKTFTIGGTTYTTSTDFVVYNNTDLDADFNLTVTGAKEVQIFKNSAGLVQAVLVNNWASNLVVSDIVAYSNYSRIVAKSGFSTKVDANTSITLNGKDATLADLKANDVINVIENAADSALKIVATRNVVTGKVEATGTESGSATVKVSGTTYKNVSGTVPTIGTEYSFLLNKDNEVVAYETPNAVTASAYAVIYSVEAGKSIIVDGEVQTGWTKVVYYSLKDQKVITAYTKDADTTNNAAALANTIVELGFTNGAIDLTAAQVSAAVDVVTDAAAVTADPTATKLTVGTTNYVLNNNTIYLKVGIDAADITKNTVANAKAADVAKNDVVAVKAKDGVAQYVIIKSKGAASTTLPQVQGVFVSQSAVTTADGTSYTVKLNVKGEEKTFAIGAAITGVAKNDIVTLQDTVTTNAVYDVTTPFNTEAATLTVNNSARTIVAGGTGYIVTGNTQVVLLKKSDGTISTGAFADVSAAADGTNYGVGSGQFKVIVQGTGDMYDSSTGDVEEAGVIVVVAY</sequence>
<name>A0A1I2H6H9_9BACL</name>
<feature type="domain" description="SLH" evidence="2">
    <location>
        <begin position="22"/>
        <end position="85"/>
    </location>
</feature>
<feature type="chain" id="PRO_5011681356" evidence="1">
    <location>
        <begin position="25"/>
        <end position="824"/>
    </location>
</feature>